<proteinExistence type="predicted"/>
<feature type="region of interest" description="Disordered" evidence="1">
    <location>
        <begin position="285"/>
        <end position="309"/>
    </location>
</feature>
<dbReference type="EMBL" id="BAAACF010000001">
    <property type="protein sequence ID" value="GAA0725391.1"/>
    <property type="molecule type" value="Genomic_DNA"/>
</dbReference>
<name>A0ABN1J0V0_9CLOT</name>
<keyword evidence="2" id="KW-0812">Transmembrane</keyword>
<keyword evidence="4" id="KW-1185">Reference proteome</keyword>
<comment type="caution">
    <text evidence="3">The sequence shown here is derived from an EMBL/GenBank/DDBJ whole genome shotgun (WGS) entry which is preliminary data.</text>
</comment>
<feature type="transmembrane region" description="Helical" evidence="2">
    <location>
        <begin position="144"/>
        <end position="169"/>
    </location>
</feature>
<keyword evidence="2" id="KW-0472">Membrane</keyword>
<keyword evidence="2" id="KW-1133">Transmembrane helix</keyword>
<feature type="compositionally biased region" description="Polar residues" evidence="1">
    <location>
        <begin position="83"/>
        <end position="98"/>
    </location>
</feature>
<reference evidence="3 4" key="1">
    <citation type="journal article" date="2019" name="Int. J. Syst. Evol. Microbiol.">
        <title>The Global Catalogue of Microorganisms (GCM) 10K type strain sequencing project: providing services to taxonomists for standard genome sequencing and annotation.</title>
        <authorList>
            <consortium name="The Broad Institute Genomics Platform"/>
            <consortium name="The Broad Institute Genome Sequencing Center for Infectious Disease"/>
            <person name="Wu L."/>
            <person name="Ma J."/>
        </authorList>
    </citation>
    <scope>NUCLEOTIDE SEQUENCE [LARGE SCALE GENOMIC DNA]</scope>
    <source>
        <strain evidence="3 4">JCM 1405</strain>
    </source>
</reference>
<feature type="region of interest" description="Disordered" evidence="1">
    <location>
        <begin position="67"/>
        <end position="116"/>
    </location>
</feature>
<evidence type="ECO:0008006" key="5">
    <source>
        <dbReference type="Google" id="ProtNLM"/>
    </source>
</evidence>
<evidence type="ECO:0000256" key="2">
    <source>
        <dbReference type="SAM" id="Phobius"/>
    </source>
</evidence>
<gene>
    <name evidence="3" type="ORF">GCM10008905_20660</name>
</gene>
<feature type="compositionally biased region" description="Basic and acidic residues" evidence="1">
    <location>
        <begin position="300"/>
        <end position="309"/>
    </location>
</feature>
<dbReference type="Pfam" id="PF10112">
    <property type="entry name" value="Halogen_Hydrol"/>
    <property type="match status" value="1"/>
</dbReference>
<sequence>MNKWGKYNLGDEIKNIVQDALNNGDFKRLNRDIENVVKGALDEVRSSIDWKRENRRNWNNQTWNSQTWSSQTWDSQTWNSQTGNTNDYQQRYGKNSQTFEEEKPKQQKDNYNTMSNYNNSYRQDKAALKPTKFTVPVGQVSGTLFTVFGIIGSTAFGIGITVLTVLGYLLGGKAIFHTIAIGLIPFFIVSIISCMNGSRIRKRLKRFQRYIAQMHNRDYCLIKDFSSVTGLSDKSTVKDLQNMISIGMFPEGHIDDKNTCFMLNNECYGLYLKLQENMKMKNLEEQEKQKHQRTQQDFTQEEKNSENHELKPEIKKAIDEGRKFVLEIKDANIAIPGEEISRKLDRLEEVTGKIFDYVEVHPEKFTEIKKFTEYFLPTTLKLVDAYRRLDYQTVQGENISNAKKEIEETMDTINLAFENLLDGLFEDEAMDISTDISVLETMFAQEGLTEKSMRVKK</sequence>
<evidence type="ECO:0000313" key="4">
    <source>
        <dbReference type="Proteomes" id="UP001500339"/>
    </source>
</evidence>
<dbReference type="Proteomes" id="UP001500339">
    <property type="component" value="Unassembled WGS sequence"/>
</dbReference>
<accession>A0ABN1J0V0</accession>
<dbReference type="InterPro" id="IPR018770">
    <property type="entry name" value="ChloroindolylP_hydrolase"/>
</dbReference>
<feature type="transmembrane region" description="Helical" evidence="2">
    <location>
        <begin position="175"/>
        <end position="196"/>
    </location>
</feature>
<feature type="compositionally biased region" description="Low complexity" evidence="1">
    <location>
        <begin position="67"/>
        <end position="82"/>
    </location>
</feature>
<evidence type="ECO:0000313" key="3">
    <source>
        <dbReference type="EMBL" id="GAA0725391.1"/>
    </source>
</evidence>
<evidence type="ECO:0000256" key="1">
    <source>
        <dbReference type="SAM" id="MobiDB-lite"/>
    </source>
</evidence>
<organism evidence="3 4">
    <name type="scientific">Clostridium malenominatum</name>
    <dbReference type="NCBI Taxonomy" id="1539"/>
    <lineage>
        <taxon>Bacteria</taxon>
        <taxon>Bacillati</taxon>
        <taxon>Bacillota</taxon>
        <taxon>Clostridia</taxon>
        <taxon>Eubacteriales</taxon>
        <taxon>Clostridiaceae</taxon>
        <taxon>Clostridium</taxon>
    </lineage>
</organism>
<protein>
    <recommendedName>
        <fullName evidence="5">5-bromo-4-chloroindolyl phosphate hydrolysis protein</fullName>
    </recommendedName>
</protein>